<dbReference type="InterPro" id="IPR013783">
    <property type="entry name" value="Ig-like_fold"/>
</dbReference>
<comment type="caution">
    <text evidence="2">The sequence shown here is derived from an EMBL/GenBank/DDBJ whole genome shotgun (WGS) entry which is preliminary data.</text>
</comment>
<dbReference type="Gene3D" id="2.150.10.10">
    <property type="entry name" value="Serralysin-like metalloprotease, C-terminal"/>
    <property type="match status" value="1"/>
</dbReference>
<protein>
    <submittedName>
        <fullName evidence="2">Outer membrane adhesin like protein</fullName>
    </submittedName>
</protein>
<dbReference type="EMBL" id="ACIS01000001">
    <property type="protein sequence ID" value="EEG10132.1"/>
    <property type="molecule type" value="Genomic_DNA"/>
</dbReference>
<dbReference type="RefSeq" id="WP_008952134.1">
    <property type="nucleotide sequence ID" value="NZ_ACIS01000001.1"/>
</dbReference>
<dbReference type="InterPro" id="IPR011049">
    <property type="entry name" value="Serralysin-like_metalloprot_C"/>
</dbReference>
<accession>B9YYC9</accession>
<keyword evidence="3" id="KW-1185">Reference proteome</keyword>
<gene>
    <name evidence="2" type="ORF">FuraDRAFT_0114</name>
</gene>
<evidence type="ECO:0000259" key="1">
    <source>
        <dbReference type="Pfam" id="PF17803"/>
    </source>
</evidence>
<dbReference type="InterPro" id="IPR010221">
    <property type="entry name" value="VCBS_dom"/>
</dbReference>
<dbReference type="eggNOG" id="COG2304">
    <property type="taxonomic scope" value="Bacteria"/>
</dbReference>
<dbReference type="Gene3D" id="2.60.40.10">
    <property type="entry name" value="Immunoglobulins"/>
    <property type="match status" value="1"/>
</dbReference>
<dbReference type="AlphaFoldDB" id="B9YYC9"/>
<organism evidence="2 3">
    <name type="scientific">Pseudogulbenkiania ferrooxidans 2002</name>
    <dbReference type="NCBI Taxonomy" id="279714"/>
    <lineage>
        <taxon>Bacteria</taxon>
        <taxon>Pseudomonadati</taxon>
        <taxon>Pseudomonadota</taxon>
        <taxon>Betaproteobacteria</taxon>
        <taxon>Neisseriales</taxon>
        <taxon>Chromobacteriaceae</taxon>
        <taxon>Pseudogulbenkiania</taxon>
    </lineage>
</organism>
<dbReference type="SUPFAM" id="SSF51120">
    <property type="entry name" value="beta-Roll"/>
    <property type="match status" value="1"/>
</dbReference>
<evidence type="ECO:0000313" key="2">
    <source>
        <dbReference type="EMBL" id="EEG10132.1"/>
    </source>
</evidence>
<dbReference type="Pfam" id="PF17803">
    <property type="entry name" value="Cadherin_4"/>
    <property type="match status" value="1"/>
</dbReference>
<reference evidence="2 3" key="1">
    <citation type="submission" date="2009-02" db="EMBL/GenBank/DDBJ databases">
        <title>Sequencing of the draft genome and assembly of Lutiella nitroferrum 2002.</title>
        <authorList>
            <consortium name="US DOE Joint Genome Institute (JGI-PGF)"/>
            <person name="Lucas S."/>
            <person name="Copeland A."/>
            <person name="Lapidus A."/>
            <person name="Glavina del Rio T."/>
            <person name="Tice H."/>
            <person name="Bruce D."/>
            <person name="Goodwin L."/>
            <person name="Pitluck S."/>
            <person name="Larimer F."/>
            <person name="Land M.L."/>
            <person name="Hauser L."/>
            <person name="Coates J.D."/>
        </authorList>
    </citation>
    <scope>NUCLEOTIDE SEQUENCE [LARGE SCALE GENOMIC DNA]</scope>
    <source>
        <strain evidence="2 3">2002</strain>
    </source>
</reference>
<dbReference type="Proteomes" id="UP000003165">
    <property type="component" value="Unassembled WGS sequence"/>
</dbReference>
<evidence type="ECO:0000313" key="3">
    <source>
        <dbReference type="Proteomes" id="UP000003165"/>
    </source>
</evidence>
<dbReference type="NCBIfam" id="TIGR01965">
    <property type="entry name" value="VCBS_repeat"/>
    <property type="match status" value="1"/>
</dbReference>
<dbReference type="InterPro" id="IPR040853">
    <property type="entry name" value="RapA2_cadherin-like"/>
</dbReference>
<dbReference type="eggNOG" id="COG2931">
    <property type="taxonomic scope" value="Bacteria"/>
</dbReference>
<dbReference type="PRINTS" id="PR00313">
    <property type="entry name" value="CABNDNGRPT"/>
</dbReference>
<sequence length="777" mass="79136">MNIVDDVPTAHPDTASVTEDGTLTASANVLTNDTLGADSPATVTSVNGASANVGVAIAGLYGTLTLHADGSYTYTLNNSNATVQGLSAGEHLTDSFSYGMQDADGDPSASTLTITINGTDDGVTISDLTPAAQGGEGTVYEAALSIGSDPSATTESVSGTFKVTAADGLDEIVIGGVKVVDNNALTANTTITTALGSTITITGFDPATGVVSYTYTLNTAETHASGDGNNTLLDNTSVVVRDVDGSSATDTLSITIVDDVPSVFTPDTAHMVDQTATSHSVTDELNFAGHTGADGLGNVVFNITEGMAALDAHGNQLRLDGEDLFLFYGADQTILVAKTATGDIGFTVDIDPLTDSYTLTTFGILSSGAAAVEVTSLSSVGGGNVTIKGLLDVGGTTQDVILSSTSGTVNTDQNDIGVGSGQSLNSTDNVRLDFVNGLVVGNGYSYTDHNMVSGFEQLVYITGSASATANLTLTAIVADNDKIYGTTDSGESQLDLSVSNITIYDANHNVVANGTQGLTITDIGNSILVTGMHDGWSYQITSTDTFSAVNVAGATDTHTFSLGAFSYSETVPSQPIDLSFGITASDGDGDTVASQIDATLYPSDVSLLGDGSANTLTATSSQPYVFGYGGDDTLDGSIGHAVLVGGDGNDLLIYGIGDTIDGGQGVDTVRFDTAGLVDLTGAKLSDVEQLQMNGAATNTTLQLRPEDVLNFTNNADHTLFVRGQSGDAVNIDVVDPATAPAGTTVNIGGVDYVQFHLDVSGSTVTINVENTVQTHFI</sequence>
<name>B9YYC9_9NEIS</name>
<feature type="domain" description="RapA2 cadherin-like" evidence="1">
    <location>
        <begin position="3"/>
        <end position="74"/>
    </location>
</feature>
<proteinExistence type="predicted"/>